<dbReference type="InterPro" id="IPR003458">
    <property type="entry name" value="Phage_T4_Gp38_tail_assem"/>
</dbReference>
<dbReference type="InterPro" id="IPR051220">
    <property type="entry name" value="TFA_Chaperone"/>
</dbReference>
<gene>
    <name evidence="1" type="ORF">QFI96_014810</name>
</gene>
<keyword evidence="2" id="KW-1185">Reference proteome</keyword>
<reference evidence="1 2" key="1">
    <citation type="submission" date="2024-04" db="EMBL/GenBank/DDBJ databases">
        <title>Two novel Raoultella species associated with bleeding cankers of broadleaf hosts, Raoultella scottia sp. nov. and Raoultella lignicola sp. nov.</title>
        <authorList>
            <person name="Brady C.L."/>
        </authorList>
    </citation>
    <scope>NUCLEOTIDE SEQUENCE [LARGE SCALE GENOMIC DNA]</scope>
    <source>
        <strain evidence="1 2">TW_WC1a.1</strain>
    </source>
</reference>
<dbReference type="EMBL" id="JARXNK020000104">
    <property type="protein sequence ID" value="MEL0552965.1"/>
    <property type="molecule type" value="Genomic_DNA"/>
</dbReference>
<sequence>MKLINLKRYTPDAFTHGEDVQYFIDEAGKDWFESLPEFKKKYALLFDNETGVIRGIDADASRFYPVGCSVVDIDSLPEGCDTAGGWMYSKGKIVVYAAKAQDDAARTKKRLMQSADARIAVLSDAQLLGMATDEEAQELDAWRKYRVLLSRVDTSTDSITWPEVP</sequence>
<dbReference type="Proteomes" id="UP001312893">
    <property type="component" value="Unassembled WGS sequence"/>
</dbReference>
<comment type="caution">
    <text evidence="1">The sequence shown here is derived from an EMBL/GenBank/DDBJ whole genome shotgun (WGS) entry which is preliminary data.</text>
</comment>
<accession>A0ABU9F982</accession>
<dbReference type="PANTHER" id="PTHR34413:SF2">
    <property type="entry name" value="PROPHAGE TAIL FIBER ASSEMBLY PROTEIN HOMOLOG TFAE-RELATED"/>
    <property type="match status" value="1"/>
</dbReference>
<protein>
    <submittedName>
        <fullName evidence="1">Tail fiber assembly protein</fullName>
    </submittedName>
</protein>
<evidence type="ECO:0000313" key="1">
    <source>
        <dbReference type="EMBL" id="MEL0552965.1"/>
    </source>
</evidence>
<evidence type="ECO:0000313" key="2">
    <source>
        <dbReference type="Proteomes" id="UP001312893"/>
    </source>
</evidence>
<name>A0ABU9F982_9ENTR</name>
<dbReference type="RefSeq" id="WP_331851244.1">
    <property type="nucleotide sequence ID" value="NZ_JARXNK020000104.1"/>
</dbReference>
<proteinExistence type="predicted"/>
<dbReference type="Pfam" id="PF02413">
    <property type="entry name" value="Caudo_TAP"/>
    <property type="match status" value="1"/>
</dbReference>
<dbReference type="PANTHER" id="PTHR34413">
    <property type="entry name" value="PROPHAGE TAIL FIBER ASSEMBLY PROTEIN HOMOLOG TFAE-RELATED-RELATED"/>
    <property type="match status" value="1"/>
</dbReference>
<organism evidence="1 2">
    <name type="scientific">Raoultella lignicola</name>
    <dbReference type="NCBI Taxonomy" id="3040939"/>
    <lineage>
        <taxon>Bacteria</taxon>
        <taxon>Pseudomonadati</taxon>
        <taxon>Pseudomonadota</taxon>
        <taxon>Gammaproteobacteria</taxon>
        <taxon>Enterobacterales</taxon>
        <taxon>Enterobacteriaceae</taxon>
        <taxon>Klebsiella/Raoultella group</taxon>
        <taxon>Raoultella</taxon>
    </lineage>
</organism>